<accession>A0A6S7B3H2</accession>
<dbReference type="RefSeq" id="WP_175104381.1">
    <property type="nucleotide sequence ID" value="NZ_CADIKM010000006.1"/>
</dbReference>
<reference evidence="1 2" key="1">
    <citation type="submission" date="2020-04" db="EMBL/GenBank/DDBJ databases">
        <authorList>
            <person name="De Canck E."/>
        </authorList>
    </citation>
    <scope>NUCLEOTIDE SEQUENCE [LARGE SCALE GENOMIC DNA]</scope>
    <source>
        <strain evidence="1 2">LMG 28138</strain>
    </source>
</reference>
<proteinExistence type="predicted"/>
<sequence length="273" mass="30105">MATKHEIVTLRALFALPPIKESVSTALAVPDMPQQTVTTGDREVDAVLWLQRVVSTGHPTLIAKALEAVKLIETPMTSLADRYADYLRRSGAHPLQVAFGTVGFGDLDKQADRAIDKARNQHEALARFGSVESLFADTPAEKACKKALRGLNASAHGFYDDDAIADRFGRFPGLVPHTIDDCLYVRAYWRDMYRLRLAMGDSGDGTSHGWAHECYCLAMLARIKPRDGAEAIAAFDHLYESDSDDSKEAPAILRNLVVSGWNSSYQPVQQEEQ</sequence>
<organism evidence="1 2">
    <name type="scientific">Pararobbsia alpina</name>
    <dbReference type="NCBI Taxonomy" id="621374"/>
    <lineage>
        <taxon>Bacteria</taxon>
        <taxon>Pseudomonadati</taxon>
        <taxon>Pseudomonadota</taxon>
        <taxon>Betaproteobacteria</taxon>
        <taxon>Burkholderiales</taxon>
        <taxon>Burkholderiaceae</taxon>
        <taxon>Pararobbsia</taxon>
    </lineage>
</organism>
<dbReference type="AlphaFoldDB" id="A0A6S7B3H2"/>
<keyword evidence="2" id="KW-1185">Reference proteome</keyword>
<dbReference type="Proteomes" id="UP000494115">
    <property type="component" value="Unassembled WGS sequence"/>
</dbReference>
<dbReference type="EMBL" id="CADIKM010000006">
    <property type="protein sequence ID" value="CAB3784238.1"/>
    <property type="molecule type" value="Genomic_DNA"/>
</dbReference>
<name>A0A6S7B3H2_9BURK</name>
<evidence type="ECO:0000313" key="2">
    <source>
        <dbReference type="Proteomes" id="UP000494115"/>
    </source>
</evidence>
<evidence type="ECO:0000313" key="1">
    <source>
        <dbReference type="EMBL" id="CAB3784238.1"/>
    </source>
</evidence>
<gene>
    <name evidence="1" type="ORF">LMG28138_01769</name>
</gene>
<protein>
    <submittedName>
        <fullName evidence="1">Uncharacterized protein</fullName>
    </submittedName>
</protein>